<dbReference type="AlphaFoldDB" id="A0A1R3FVW9"/>
<accession>A0A1R3FVW9</accession>
<organism evidence="1 2">
    <name type="scientific">Corchorus olitorius</name>
    <dbReference type="NCBI Taxonomy" id="93759"/>
    <lineage>
        <taxon>Eukaryota</taxon>
        <taxon>Viridiplantae</taxon>
        <taxon>Streptophyta</taxon>
        <taxon>Embryophyta</taxon>
        <taxon>Tracheophyta</taxon>
        <taxon>Spermatophyta</taxon>
        <taxon>Magnoliopsida</taxon>
        <taxon>eudicotyledons</taxon>
        <taxon>Gunneridae</taxon>
        <taxon>Pentapetalae</taxon>
        <taxon>rosids</taxon>
        <taxon>malvids</taxon>
        <taxon>Malvales</taxon>
        <taxon>Malvaceae</taxon>
        <taxon>Grewioideae</taxon>
        <taxon>Apeibeae</taxon>
        <taxon>Corchorus</taxon>
    </lineage>
</organism>
<keyword evidence="2" id="KW-1185">Reference proteome</keyword>
<protein>
    <submittedName>
        <fullName evidence="1">Uncharacterized protein</fullName>
    </submittedName>
</protein>
<proteinExistence type="predicted"/>
<evidence type="ECO:0000313" key="1">
    <source>
        <dbReference type="EMBL" id="OMO49880.1"/>
    </source>
</evidence>
<name>A0A1R3FVW9_9ROSI</name>
<evidence type="ECO:0000313" key="2">
    <source>
        <dbReference type="Proteomes" id="UP000187203"/>
    </source>
</evidence>
<sequence>MAPAGVRTEKGDWSLECPKLMSTIEALQRTLRGGQLYAASVGSSSELAEVGLLQCETKLKLLVVAEQVLDVSVPR</sequence>
<comment type="caution">
    <text evidence="1">The sequence shown here is derived from an EMBL/GenBank/DDBJ whole genome shotgun (WGS) entry which is preliminary data.</text>
</comment>
<dbReference type="EMBL" id="AWUE01024748">
    <property type="protein sequence ID" value="OMO49880.1"/>
    <property type="molecule type" value="Genomic_DNA"/>
</dbReference>
<reference evidence="2" key="1">
    <citation type="submission" date="2013-09" db="EMBL/GenBank/DDBJ databases">
        <title>Corchorus olitorius genome sequencing.</title>
        <authorList>
            <person name="Alam M."/>
            <person name="Haque M.S."/>
            <person name="Islam M.S."/>
            <person name="Emdad E.M."/>
            <person name="Islam M.M."/>
            <person name="Ahmed B."/>
            <person name="Halim A."/>
            <person name="Hossen Q.M.M."/>
            <person name="Hossain M.Z."/>
            <person name="Ahmed R."/>
            <person name="Khan M.M."/>
            <person name="Islam R."/>
            <person name="Rashid M.M."/>
            <person name="Khan S.A."/>
            <person name="Rahman M.S."/>
            <person name="Alam M."/>
            <person name="Yahiya A.S."/>
            <person name="Khan M.S."/>
            <person name="Azam M.S."/>
            <person name="Haque T."/>
            <person name="Lashkar M.Z.H."/>
            <person name="Akhand A.I."/>
            <person name="Morshed G."/>
            <person name="Roy S."/>
            <person name="Uddin K.S."/>
            <person name="Rabeya T."/>
            <person name="Hossain A.S."/>
            <person name="Chowdhury A."/>
            <person name="Snigdha A.R."/>
            <person name="Mortoza M.S."/>
            <person name="Matin S.A."/>
            <person name="Hoque S.M.E."/>
            <person name="Islam M.K."/>
            <person name="Roy D.K."/>
            <person name="Haider R."/>
            <person name="Moosa M.M."/>
            <person name="Elias S.M."/>
            <person name="Hasan A.M."/>
            <person name="Jahan S."/>
            <person name="Shafiuddin M."/>
            <person name="Mahmood N."/>
            <person name="Shommy N.S."/>
        </authorList>
    </citation>
    <scope>NUCLEOTIDE SEQUENCE [LARGE SCALE GENOMIC DNA]</scope>
    <source>
        <strain evidence="2">cv. O-4</strain>
    </source>
</reference>
<gene>
    <name evidence="1" type="ORF">COLO4_38318</name>
</gene>
<dbReference type="Proteomes" id="UP000187203">
    <property type="component" value="Unassembled WGS sequence"/>
</dbReference>